<evidence type="ECO:0000313" key="4">
    <source>
        <dbReference type="Proteomes" id="UP000317573"/>
    </source>
</evidence>
<dbReference type="Proteomes" id="UP000317573">
    <property type="component" value="Unassembled WGS sequence"/>
</dbReference>
<evidence type="ECO:0000313" key="3">
    <source>
        <dbReference type="EMBL" id="TWH23279.1"/>
    </source>
</evidence>
<accession>A0A562EN67</accession>
<keyword evidence="1" id="KW-0175">Coiled coil</keyword>
<comment type="caution">
    <text evidence="3">The sequence shown here is derived from an EMBL/GenBank/DDBJ whole genome shotgun (WGS) entry which is preliminary data.</text>
</comment>
<dbReference type="EMBL" id="VLJT01000010">
    <property type="protein sequence ID" value="TWH23279.1"/>
    <property type="molecule type" value="Genomic_DNA"/>
</dbReference>
<gene>
    <name evidence="3" type="ORF">L618_001300001140</name>
</gene>
<evidence type="ECO:0000256" key="1">
    <source>
        <dbReference type="SAM" id="Coils"/>
    </source>
</evidence>
<sequence>MGAGPQCSSIWSRHSTIVSRPRKDAMESGELATWVGSVGVVLGALGTIGTLIWAVHGTLEEAKKSRALAAATEEERRAEERERVRSQAQRVYAWIGDPPPSRTRTFAEANNVGVYLGNSSNEPVYNVVAFLVWVQGAAFRTGEEAESYANSMADSGFSIYSIRTVVQNLPPGRFIVELKGADNSPMQGQLGVEVAFTDRDGKYWVRRATGELEELDMTPLEHYNIHRPLRCDTAVPTA</sequence>
<reference evidence="3 4" key="1">
    <citation type="submission" date="2019-07" db="EMBL/GenBank/DDBJ databases">
        <title>Genome sequencing of lignin-degrading bacterial isolates.</title>
        <authorList>
            <person name="Gladden J."/>
        </authorList>
    </citation>
    <scope>NUCLEOTIDE SEQUENCE [LARGE SCALE GENOMIC DNA]</scope>
    <source>
        <strain evidence="3 4">J45</strain>
    </source>
</reference>
<feature type="coiled-coil region" evidence="1">
    <location>
        <begin position="62"/>
        <end position="89"/>
    </location>
</feature>
<proteinExistence type="predicted"/>
<organism evidence="3 4">
    <name type="scientific">Rhodococcus rhodochrous J45</name>
    <dbReference type="NCBI Taxonomy" id="935266"/>
    <lineage>
        <taxon>Bacteria</taxon>
        <taxon>Bacillati</taxon>
        <taxon>Actinomycetota</taxon>
        <taxon>Actinomycetes</taxon>
        <taxon>Mycobacteriales</taxon>
        <taxon>Nocardiaceae</taxon>
        <taxon>Rhodococcus</taxon>
    </lineage>
</organism>
<keyword evidence="2" id="KW-0812">Transmembrane</keyword>
<evidence type="ECO:0000256" key="2">
    <source>
        <dbReference type="SAM" id="Phobius"/>
    </source>
</evidence>
<protein>
    <submittedName>
        <fullName evidence="3">Uncharacterized protein</fullName>
    </submittedName>
</protein>
<keyword evidence="2" id="KW-0472">Membrane</keyword>
<keyword evidence="2" id="KW-1133">Transmembrane helix</keyword>
<dbReference type="AlphaFoldDB" id="A0A562EN67"/>
<feature type="transmembrane region" description="Helical" evidence="2">
    <location>
        <begin position="31"/>
        <end position="55"/>
    </location>
</feature>
<name>A0A562EN67_RHORH</name>